<evidence type="ECO:0000256" key="6">
    <source>
        <dbReference type="ARBA" id="ARBA00022989"/>
    </source>
</evidence>
<comment type="function">
    <text evidence="1 9">Involved in the early part of the secretory pathway.</text>
</comment>
<evidence type="ECO:0000256" key="9">
    <source>
        <dbReference type="RuleBase" id="RU910717"/>
    </source>
</evidence>
<keyword evidence="5 9" id="KW-0732">Signal</keyword>
<sequence>MSALFNFQSLLLVILLLICTSAYVHQIFPRLLDNHKHGLMGIFWKCARIGERLSPYISLCCVLMAVSVFVGN</sequence>
<dbReference type="Pfam" id="PF06842">
    <property type="entry name" value="DUF1242"/>
    <property type="match status" value="1"/>
</dbReference>
<dbReference type="InterPro" id="IPR009653">
    <property type="entry name" value="Ksh1"/>
</dbReference>
<evidence type="ECO:0000313" key="10">
    <source>
        <dbReference type="EMBL" id="CAK7211728.1"/>
    </source>
</evidence>
<accession>A0ABP0AWT2</accession>
<dbReference type="EMBL" id="CAWUHD010000007">
    <property type="protein sequence ID" value="CAK7211728.1"/>
    <property type="molecule type" value="Genomic_DNA"/>
</dbReference>
<evidence type="ECO:0000256" key="7">
    <source>
        <dbReference type="ARBA" id="ARBA00023034"/>
    </source>
</evidence>
<keyword evidence="8 9" id="KW-0472">Membrane</keyword>
<reference evidence="10 11" key="1">
    <citation type="submission" date="2024-01" db="EMBL/GenBank/DDBJ databases">
        <authorList>
            <person name="Allen C."/>
            <person name="Tagirdzhanova G."/>
        </authorList>
    </citation>
    <scope>NUCLEOTIDE SEQUENCE [LARGE SCALE GENOMIC DNA]</scope>
</reference>
<comment type="caution">
    <text evidence="10">The sequence shown here is derived from an EMBL/GenBank/DDBJ whole genome shotgun (WGS) entry which is preliminary data.</text>
</comment>
<evidence type="ECO:0000256" key="2">
    <source>
        <dbReference type="ARBA" id="ARBA00004614"/>
    </source>
</evidence>
<feature type="chain" id="PRO_5044992588" description="Protein kish" evidence="9">
    <location>
        <begin position="23"/>
        <end position="72"/>
    </location>
</feature>
<organism evidence="10 11">
    <name type="scientific">Sporothrix eucalyptigena</name>
    <dbReference type="NCBI Taxonomy" id="1812306"/>
    <lineage>
        <taxon>Eukaryota</taxon>
        <taxon>Fungi</taxon>
        <taxon>Dikarya</taxon>
        <taxon>Ascomycota</taxon>
        <taxon>Pezizomycotina</taxon>
        <taxon>Sordariomycetes</taxon>
        <taxon>Sordariomycetidae</taxon>
        <taxon>Ophiostomatales</taxon>
        <taxon>Ophiostomataceae</taxon>
        <taxon>Sporothrix</taxon>
    </lineage>
</organism>
<keyword evidence="6 9" id="KW-1133">Transmembrane helix</keyword>
<keyword evidence="4 9" id="KW-0812">Transmembrane</keyword>
<feature type="signal peptide" evidence="9">
    <location>
        <begin position="1"/>
        <end position="22"/>
    </location>
</feature>
<evidence type="ECO:0000256" key="3">
    <source>
        <dbReference type="ARBA" id="ARBA00008961"/>
    </source>
</evidence>
<evidence type="ECO:0000313" key="11">
    <source>
        <dbReference type="Proteomes" id="UP001642482"/>
    </source>
</evidence>
<dbReference type="Proteomes" id="UP001642482">
    <property type="component" value="Unassembled WGS sequence"/>
</dbReference>
<protein>
    <recommendedName>
        <fullName evidence="9">Protein kish</fullName>
    </recommendedName>
</protein>
<comment type="subcellular location">
    <subcellularLocation>
        <location evidence="2 9">Golgi apparatus membrane</location>
        <topology evidence="2 9">Single-pass type I membrane protein</topology>
    </subcellularLocation>
</comment>
<evidence type="ECO:0000256" key="4">
    <source>
        <dbReference type="ARBA" id="ARBA00022692"/>
    </source>
</evidence>
<dbReference type="PANTHER" id="PTHR13229">
    <property type="entry name" value="PROTEIN KISH-A"/>
    <property type="match status" value="1"/>
</dbReference>
<dbReference type="InterPro" id="IPR051523">
    <property type="entry name" value="KISH_domain"/>
</dbReference>
<feature type="transmembrane region" description="Helical" evidence="9">
    <location>
        <begin position="53"/>
        <end position="71"/>
    </location>
</feature>
<keyword evidence="7 9" id="KW-0333">Golgi apparatus</keyword>
<gene>
    <name evidence="10" type="ORF">SEUCBS140593_001272</name>
</gene>
<evidence type="ECO:0000256" key="8">
    <source>
        <dbReference type="ARBA" id="ARBA00023136"/>
    </source>
</evidence>
<evidence type="ECO:0000256" key="1">
    <source>
        <dbReference type="ARBA" id="ARBA00002154"/>
    </source>
</evidence>
<comment type="similarity">
    <text evidence="3 9">Belongs to the KISH family.</text>
</comment>
<evidence type="ECO:0000256" key="5">
    <source>
        <dbReference type="ARBA" id="ARBA00022729"/>
    </source>
</evidence>
<name>A0ABP0AWT2_9PEZI</name>
<keyword evidence="11" id="KW-1185">Reference proteome</keyword>
<proteinExistence type="inferred from homology"/>